<dbReference type="RefSeq" id="WP_190996592.1">
    <property type="nucleotide sequence ID" value="NZ_JACXSI010000002.1"/>
</dbReference>
<keyword evidence="2" id="KW-1185">Reference proteome</keyword>
<proteinExistence type="predicted"/>
<dbReference type="Pfam" id="PF17261">
    <property type="entry name" value="DUF5327"/>
    <property type="match status" value="1"/>
</dbReference>
<evidence type="ECO:0000313" key="1">
    <source>
        <dbReference type="EMBL" id="MBD3107045.1"/>
    </source>
</evidence>
<dbReference type="InterPro" id="IPR035218">
    <property type="entry name" value="DUF5327"/>
</dbReference>
<organism evidence="1 2">
    <name type="scientific">Peribacillus faecalis</name>
    <dbReference type="NCBI Taxonomy" id="2772559"/>
    <lineage>
        <taxon>Bacteria</taxon>
        <taxon>Bacillati</taxon>
        <taxon>Bacillota</taxon>
        <taxon>Bacilli</taxon>
        <taxon>Bacillales</taxon>
        <taxon>Bacillaceae</taxon>
        <taxon>Peribacillus</taxon>
    </lineage>
</organism>
<dbReference type="Proteomes" id="UP000602076">
    <property type="component" value="Unassembled WGS sequence"/>
</dbReference>
<protein>
    <submittedName>
        <fullName evidence="1">DUF5327 family protein</fullName>
    </submittedName>
</protein>
<sequence length="86" mass="9590">MNIPSSKVLEKMGELVAKAQATETEEQRNGYVIAIKTLCDLLIQDDDMKEETFSQKELTSSTVFSESDLQRKLSVDDANGTSLLDF</sequence>
<comment type="caution">
    <text evidence="1">The sequence shown here is derived from an EMBL/GenBank/DDBJ whole genome shotgun (WGS) entry which is preliminary data.</text>
</comment>
<dbReference type="EMBL" id="JACXSI010000002">
    <property type="protein sequence ID" value="MBD3107045.1"/>
    <property type="molecule type" value="Genomic_DNA"/>
</dbReference>
<accession>A0A927H900</accession>
<reference evidence="1" key="1">
    <citation type="submission" date="2020-09" db="EMBL/GenBank/DDBJ databases">
        <title>Bacillus faecalis sp. nov., a moderately halophilic bacterium isolated from cow faeces.</title>
        <authorList>
            <person name="Jiang L."/>
            <person name="Lee J."/>
        </authorList>
    </citation>
    <scope>NUCLEOTIDE SEQUENCE</scope>
    <source>
        <strain evidence="1">AGMB 02131</strain>
    </source>
</reference>
<evidence type="ECO:0000313" key="2">
    <source>
        <dbReference type="Proteomes" id="UP000602076"/>
    </source>
</evidence>
<name>A0A927H900_9BACI</name>
<gene>
    <name evidence="1" type="ORF">IEO70_01520</name>
</gene>
<dbReference type="AlphaFoldDB" id="A0A927H900"/>